<dbReference type="InterPro" id="IPR006221">
    <property type="entry name" value="TrpG/PapA_dom"/>
</dbReference>
<dbReference type="GO" id="GO:0046654">
    <property type="term" value="P:tetrahydrofolate biosynthetic process"/>
    <property type="evidence" value="ECO:0007669"/>
    <property type="project" value="UniProtKB-UniPathway"/>
</dbReference>
<keyword evidence="5" id="KW-0808">Transferase</keyword>
<keyword evidence="7" id="KW-0315">Glutamine amidotransferase</keyword>
<dbReference type="PANTHER" id="PTHR11236">
    <property type="entry name" value="AMINOBENZOATE/ANTHRANILATE SYNTHASE"/>
    <property type="match status" value="1"/>
</dbReference>
<dbReference type="EMBL" id="CDQK01000005">
    <property type="protein sequence ID" value="CEP24270.1"/>
    <property type="molecule type" value="Genomic_DNA"/>
</dbReference>
<dbReference type="InterPro" id="IPR019999">
    <property type="entry name" value="Anth_synth_I-like"/>
</dbReference>
<dbReference type="InterPro" id="IPR015890">
    <property type="entry name" value="Chorismate_C"/>
</dbReference>
<dbReference type="EC" id="2.6.1.85" evidence="4"/>
<comment type="pathway">
    <text evidence="2">Cofactor biosynthesis; tetrahydrofolate biosynthesis; 4-aminobenzoate from chorismate: step 1/2.</text>
</comment>
<dbReference type="PRINTS" id="PR00096">
    <property type="entry name" value="GATASE"/>
</dbReference>
<evidence type="ECO:0000256" key="4">
    <source>
        <dbReference type="ARBA" id="ARBA00013139"/>
    </source>
</evidence>
<evidence type="ECO:0000256" key="3">
    <source>
        <dbReference type="ARBA" id="ARBA00005970"/>
    </source>
</evidence>
<dbReference type="InterPro" id="IPR005801">
    <property type="entry name" value="ADC_synthase"/>
</dbReference>
<evidence type="ECO:0000256" key="1">
    <source>
        <dbReference type="ARBA" id="ARBA00001000"/>
    </source>
</evidence>
<evidence type="ECO:0000256" key="6">
    <source>
        <dbReference type="ARBA" id="ARBA00022909"/>
    </source>
</evidence>
<dbReference type="GO" id="GO:0005737">
    <property type="term" value="C:cytoplasm"/>
    <property type="evidence" value="ECO:0007669"/>
    <property type="project" value="TreeGrafter"/>
</dbReference>
<proteinExistence type="inferred from homology"/>
<dbReference type="PRINTS" id="PR00099">
    <property type="entry name" value="CPSGATASE"/>
</dbReference>
<evidence type="ECO:0000259" key="11">
    <source>
        <dbReference type="Pfam" id="PF00425"/>
    </source>
</evidence>
<dbReference type="PRINTS" id="PR00097">
    <property type="entry name" value="ANTSNTHASEII"/>
</dbReference>
<name>A0A0H5C7M1_CYBJN</name>
<feature type="domain" description="Anthranilate synthase component I N-terminal" evidence="12">
    <location>
        <begin position="245"/>
        <end position="384"/>
    </location>
</feature>
<evidence type="ECO:0000259" key="12">
    <source>
        <dbReference type="Pfam" id="PF04715"/>
    </source>
</evidence>
<dbReference type="NCBIfam" id="TIGR00566">
    <property type="entry name" value="trpG_papA"/>
    <property type="match status" value="1"/>
</dbReference>
<evidence type="ECO:0000313" key="13">
    <source>
        <dbReference type="EMBL" id="CEP24270.1"/>
    </source>
</evidence>
<evidence type="ECO:0000256" key="7">
    <source>
        <dbReference type="ARBA" id="ARBA00022962"/>
    </source>
</evidence>
<evidence type="ECO:0000256" key="5">
    <source>
        <dbReference type="ARBA" id="ARBA00022679"/>
    </source>
</evidence>
<evidence type="ECO:0000256" key="2">
    <source>
        <dbReference type="ARBA" id="ARBA00005009"/>
    </source>
</evidence>
<organism evidence="13 14">
    <name type="scientific">Cyberlindnera jadinii (strain ATCC 18201 / CBS 1600 / BCRC 20928 / JCM 3617 / NBRC 0987 / NRRL Y-1542)</name>
    <name type="common">Torula yeast</name>
    <name type="synonym">Candida utilis</name>
    <dbReference type="NCBI Taxonomy" id="983966"/>
    <lineage>
        <taxon>Eukaryota</taxon>
        <taxon>Fungi</taxon>
        <taxon>Dikarya</taxon>
        <taxon>Ascomycota</taxon>
        <taxon>Saccharomycotina</taxon>
        <taxon>Saccharomycetes</taxon>
        <taxon>Phaffomycetales</taxon>
        <taxon>Phaffomycetaceae</taxon>
        <taxon>Cyberlindnera</taxon>
    </lineage>
</organism>
<dbReference type="GO" id="GO:0008153">
    <property type="term" value="P:4-aminobenzoate biosynthetic process"/>
    <property type="evidence" value="ECO:0007669"/>
    <property type="project" value="TreeGrafter"/>
</dbReference>
<dbReference type="GO" id="GO:0046656">
    <property type="term" value="P:folic acid biosynthetic process"/>
    <property type="evidence" value="ECO:0007669"/>
    <property type="project" value="UniProtKB-KW"/>
</dbReference>
<evidence type="ECO:0000256" key="8">
    <source>
        <dbReference type="ARBA" id="ARBA00031329"/>
    </source>
</evidence>
<dbReference type="UniPathway" id="UPA00077">
    <property type="reaction ID" value="UER00149"/>
</dbReference>
<evidence type="ECO:0000313" key="14">
    <source>
        <dbReference type="Proteomes" id="UP000038830"/>
    </source>
</evidence>
<dbReference type="PANTHER" id="PTHR11236:SF18">
    <property type="entry name" value="AMINODEOXYCHORISMATE SYNTHASE"/>
    <property type="match status" value="1"/>
</dbReference>
<comment type="catalytic activity">
    <reaction evidence="1">
        <text>chorismate + L-glutamine = 4-amino-4-deoxychorismate + L-glutamate</text>
        <dbReference type="Rhea" id="RHEA:11672"/>
        <dbReference type="ChEBI" id="CHEBI:29748"/>
        <dbReference type="ChEBI" id="CHEBI:29985"/>
        <dbReference type="ChEBI" id="CHEBI:58359"/>
        <dbReference type="ChEBI" id="CHEBI:58406"/>
        <dbReference type="EC" id="2.6.1.85"/>
    </reaction>
</comment>
<evidence type="ECO:0000259" key="10">
    <source>
        <dbReference type="Pfam" id="PF00117"/>
    </source>
</evidence>
<evidence type="ECO:0000256" key="9">
    <source>
        <dbReference type="ARBA" id="ARBA00031904"/>
    </source>
</evidence>
<dbReference type="InterPro" id="IPR010117">
    <property type="entry name" value="PabB_fungal"/>
</dbReference>
<feature type="domain" description="Chorismate-utilising enzyme C-terminal" evidence="11">
    <location>
        <begin position="423"/>
        <end position="684"/>
    </location>
</feature>
<protein>
    <recommendedName>
        <fullName evidence="4">aminodeoxychorismate synthase</fullName>
        <ecNumber evidence="4">2.6.1.85</ecNumber>
    </recommendedName>
    <alternativeName>
        <fullName evidence="8">Para-aminobenzoate synthase</fullName>
    </alternativeName>
    <alternativeName>
        <fullName evidence="9">p-aminobenzoic acid synthase</fullName>
    </alternativeName>
</protein>
<dbReference type="PROSITE" id="PS51273">
    <property type="entry name" value="GATASE_TYPE_1"/>
    <property type="match status" value="1"/>
</dbReference>
<dbReference type="InterPro" id="IPR017926">
    <property type="entry name" value="GATASE"/>
</dbReference>
<dbReference type="Pfam" id="PF04715">
    <property type="entry name" value="Anth_synt_I_N"/>
    <property type="match status" value="1"/>
</dbReference>
<dbReference type="GO" id="GO:0046820">
    <property type="term" value="F:4-amino-4-deoxychorismate synthase activity"/>
    <property type="evidence" value="ECO:0007669"/>
    <property type="project" value="UniProtKB-EC"/>
</dbReference>
<gene>
    <name evidence="13" type="primary">ABZ1</name>
    <name evidence="13" type="ORF">BN1211_5056</name>
</gene>
<dbReference type="Proteomes" id="UP000038830">
    <property type="component" value="Unassembled WGS sequence"/>
</dbReference>
<dbReference type="Pfam" id="PF00425">
    <property type="entry name" value="Chorismate_bind"/>
    <property type="match status" value="1"/>
</dbReference>
<dbReference type="Gene3D" id="3.60.120.10">
    <property type="entry name" value="Anthranilate synthase"/>
    <property type="match status" value="1"/>
</dbReference>
<feature type="domain" description="Glutamine amidotransferase" evidence="10">
    <location>
        <begin position="3"/>
        <end position="191"/>
    </location>
</feature>
<dbReference type="Gene3D" id="3.40.50.880">
    <property type="match status" value="1"/>
</dbReference>
<accession>A0A0H5C7M1</accession>
<dbReference type="InterPro" id="IPR029062">
    <property type="entry name" value="Class_I_gatase-like"/>
</dbReference>
<dbReference type="GO" id="GO:0000162">
    <property type="term" value="P:L-tryptophan biosynthetic process"/>
    <property type="evidence" value="ECO:0007669"/>
    <property type="project" value="TreeGrafter"/>
</dbReference>
<dbReference type="CDD" id="cd01743">
    <property type="entry name" value="GATase1_Anthranilate_Synthase"/>
    <property type="match status" value="1"/>
</dbReference>
<dbReference type="InterPro" id="IPR006805">
    <property type="entry name" value="Anth_synth_I_N"/>
</dbReference>
<dbReference type="AlphaFoldDB" id="A0A0H5C7M1"/>
<sequence>MLLLIDSYDSFTYNLRSLVEEATGETVLVIHNDQVPQHELQSYLGLFKGVIIGPGPGNPSVDGDVGVIPWLFTQDIPLLGICLGFQSLCLSQGCAIEELGDVKHGQVYKVTHNGDPLLDGIDESFESVRYHSLHVADPLADSLEKLAYTTEPDGTEVIMAVKHKTKPWYGVQYHPESICSTFGSTLVSNFLSLAGKYNESRSRTVYEDPGSVEMLLRKINIEPLLTPKLDKPLKLHQKLIPTSSSPVAICDLLFQRGKEFMLLNSASSPGNWSIIGLPSKASLRITHSTESNDKVSLQQHGESWEEDISSIWSFLSDTMSSHIVPKTSQFPFIGGFLGLFSYEEGHFVQLEKLPRVTSSSNVPDTKLVFIEECILMNNSTGETFITSLNSAEHIQEIEELLNFPTQVTHLDEIHAEYINKPDKANYLSNFNKCQQLLRSGDSYELCLTVPTEIGIPANIHPWEIYKVLTVKNPSPYSAYFNFDDCVLLSSSPERFLSWDNETCELRPIKGTVKKTVDMTYERAKSILNTPKELGENLMIVDLIRHDLYQLLKKVSVTKLMSVEEYSTVYQLVSVIQGHFKGSAYSGIDILSQSLPPGSMTGAPKKRSVEILQELEVLRRGLYSGVCGYWSIENNADWSVIIRSMFHYKDDLKNTRDTNLWKIGAGGAITVLSDPEGEWEEMLTKLDSVLRIFQ</sequence>
<dbReference type="SUPFAM" id="SSF52317">
    <property type="entry name" value="Class I glutamine amidotransferase-like"/>
    <property type="match status" value="1"/>
</dbReference>
<dbReference type="SUPFAM" id="SSF56322">
    <property type="entry name" value="ADC synthase"/>
    <property type="match status" value="1"/>
</dbReference>
<reference evidence="14" key="1">
    <citation type="journal article" date="2015" name="J. Biotechnol.">
        <title>The structure of the Cyberlindnera jadinii genome and its relation to Candida utilis analyzed by the occurrence of single nucleotide polymorphisms.</title>
        <authorList>
            <person name="Rupp O."/>
            <person name="Brinkrolf K."/>
            <person name="Buerth C."/>
            <person name="Kunigo M."/>
            <person name="Schneider J."/>
            <person name="Jaenicke S."/>
            <person name="Goesmann A."/>
            <person name="Puehler A."/>
            <person name="Jaeger K.-E."/>
            <person name="Ernst J.F."/>
        </authorList>
    </citation>
    <scope>NUCLEOTIDE SEQUENCE [LARGE SCALE GENOMIC DNA]</scope>
    <source>
        <strain evidence="14">ATCC 18201 / CBS 1600 / BCRC 20928 / JCM 3617 / NBRC 0987 / NRRL Y-1542</strain>
    </source>
</reference>
<keyword evidence="6" id="KW-0289">Folate biosynthesis</keyword>
<dbReference type="NCBIfam" id="TIGR01823">
    <property type="entry name" value="PabB-fungal"/>
    <property type="match status" value="1"/>
</dbReference>
<dbReference type="Pfam" id="PF00117">
    <property type="entry name" value="GATase"/>
    <property type="match status" value="1"/>
</dbReference>
<comment type="similarity">
    <text evidence="3">In the C-terminal section; belongs to the anthranilate synthase component I family.</text>
</comment>